<keyword evidence="1" id="KW-0808">Transferase</keyword>
<dbReference type="Pfam" id="PF02515">
    <property type="entry name" value="CoA_transf_3"/>
    <property type="match status" value="1"/>
</dbReference>
<dbReference type="InterPro" id="IPR050483">
    <property type="entry name" value="CoA-transferase_III_domain"/>
</dbReference>
<proteinExistence type="predicted"/>
<evidence type="ECO:0000313" key="2">
    <source>
        <dbReference type="EMBL" id="GAF43606.1"/>
    </source>
</evidence>
<protein>
    <submittedName>
        <fullName evidence="2">Uncharacterized protein</fullName>
    </submittedName>
</protein>
<reference evidence="2 3" key="1">
    <citation type="submission" date="2014-02" db="EMBL/GenBank/DDBJ databases">
        <title>Whole genome shotgun sequence of Rhodococcus wratislaviensis NBRC 100605.</title>
        <authorList>
            <person name="Hosoyama A."/>
            <person name="Tsuchikane K."/>
            <person name="Yoshida I."/>
            <person name="Ohji S."/>
            <person name="Ichikawa N."/>
            <person name="Yamazoe A."/>
            <person name="Fujita N."/>
        </authorList>
    </citation>
    <scope>NUCLEOTIDE SEQUENCE [LARGE SCALE GENOMIC DNA]</scope>
    <source>
        <strain evidence="2 3">NBRC 100605</strain>
    </source>
</reference>
<dbReference type="EMBL" id="BAWF01000009">
    <property type="protein sequence ID" value="GAF43606.1"/>
    <property type="molecule type" value="Genomic_DNA"/>
</dbReference>
<keyword evidence="3" id="KW-1185">Reference proteome</keyword>
<dbReference type="InterPro" id="IPR003673">
    <property type="entry name" value="CoA-Trfase_fam_III"/>
</dbReference>
<evidence type="ECO:0000256" key="1">
    <source>
        <dbReference type="ARBA" id="ARBA00022679"/>
    </source>
</evidence>
<dbReference type="Gene3D" id="3.40.50.10540">
    <property type="entry name" value="Crotonobetainyl-coa:carnitine coa-transferase, domain 1"/>
    <property type="match status" value="1"/>
</dbReference>
<dbReference type="Proteomes" id="UP000019491">
    <property type="component" value="Unassembled WGS sequence"/>
</dbReference>
<dbReference type="PANTHER" id="PTHR48207:SF3">
    <property type="entry name" value="SUCCINATE--HYDROXYMETHYLGLUTARATE COA-TRANSFERASE"/>
    <property type="match status" value="1"/>
</dbReference>
<sequence>MRSAPNFGDKTEIAVLDGAASLDYARHWIEQIGLSTSREITGDTRVVIRAGEVGREDRDSDLTDPFVRIDVWDFQVGRKGTGVQASAVSGVSWVLGHADAPPLVLPADIPEKWCGLFAATLAMTALIEIELAGEPVARKFDVSAADVLRAFADQNAGNHAEVEAGWRRNGSTAVEHGGIYPQGFFECADGHVAIVGRARKDWKAIREVIGWPDWASEPRFDDPFAITEDTSEVDVLLTKSLKEYTRDELLERALAAGATVAPVYHPEEISSRQIVRPDFFGADGKPSLPFRISG</sequence>
<organism evidence="2 3">
    <name type="scientific">Rhodococcus wratislaviensis NBRC 100605</name>
    <dbReference type="NCBI Taxonomy" id="1219028"/>
    <lineage>
        <taxon>Bacteria</taxon>
        <taxon>Bacillati</taxon>
        <taxon>Actinomycetota</taxon>
        <taxon>Actinomycetes</taxon>
        <taxon>Mycobacteriales</taxon>
        <taxon>Nocardiaceae</taxon>
        <taxon>Rhodococcus</taxon>
    </lineage>
</organism>
<accession>X0Q0E8</accession>
<dbReference type="AlphaFoldDB" id="X0Q0E8"/>
<dbReference type="PANTHER" id="PTHR48207">
    <property type="entry name" value="SUCCINATE--HYDROXYMETHYLGLUTARATE COA-TRANSFERASE"/>
    <property type="match status" value="1"/>
</dbReference>
<dbReference type="RefSeq" id="WP_037228503.1">
    <property type="nucleotide sequence ID" value="NZ_BAWF01000009.1"/>
</dbReference>
<dbReference type="SUPFAM" id="SSF89796">
    <property type="entry name" value="CoA-transferase family III (CaiB/BaiF)"/>
    <property type="match status" value="1"/>
</dbReference>
<dbReference type="Gene3D" id="3.30.1540.10">
    <property type="entry name" value="formyl-coa transferase, domain 3"/>
    <property type="match status" value="1"/>
</dbReference>
<dbReference type="GO" id="GO:0008410">
    <property type="term" value="F:CoA-transferase activity"/>
    <property type="evidence" value="ECO:0007669"/>
    <property type="project" value="TreeGrafter"/>
</dbReference>
<dbReference type="OrthoDB" id="4475644at2"/>
<dbReference type="InterPro" id="IPR044855">
    <property type="entry name" value="CoA-Trfase_III_dom3_sf"/>
</dbReference>
<gene>
    <name evidence="2" type="ORF">RW1_009_00300</name>
</gene>
<evidence type="ECO:0000313" key="3">
    <source>
        <dbReference type="Proteomes" id="UP000019491"/>
    </source>
</evidence>
<dbReference type="InterPro" id="IPR023606">
    <property type="entry name" value="CoA-Trfase_III_dom_1_sf"/>
</dbReference>
<name>X0Q0E8_RHOWR</name>
<comment type="caution">
    <text evidence="2">The sequence shown here is derived from an EMBL/GenBank/DDBJ whole genome shotgun (WGS) entry which is preliminary data.</text>
</comment>